<evidence type="ECO:0000256" key="1">
    <source>
        <dbReference type="ARBA" id="ARBA00022884"/>
    </source>
</evidence>
<dbReference type="AlphaFoldDB" id="I1P9F2"/>
<name>I1P9F2_ORYGL</name>
<dbReference type="Pfam" id="PF00076">
    <property type="entry name" value="RRM_1"/>
    <property type="match status" value="1"/>
</dbReference>
<organism evidence="4 5">
    <name type="scientific">Oryza glaberrima</name>
    <name type="common">African rice</name>
    <dbReference type="NCBI Taxonomy" id="4538"/>
    <lineage>
        <taxon>Eukaryota</taxon>
        <taxon>Viridiplantae</taxon>
        <taxon>Streptophyta</taxon>
        <taxon>Embryophyta</taxon>
        <taxon>Tracheophyta</taxon>
        <taxon>Spermatophyta</taxon>
        <taxon>Magnoliopsida</taxon>
        <taxon>Liliopsida</taxon>
        <taxon>Poales</taxon>
        <taxon>Poaceae</taxon>
        <taxon>BOP clade</taxon>
        <taxon>Oryzoideae</taxon>
        <taxon>Oryzeae</taxon>
        <taxon>Oryzinae</taxon>
        <taxon>Oryza</taxon>
    </lineage>
</organism>
<dbReference type="InterPro" id="IPR000504">
    <property type="entry name" value="RRM_dom"/>
</dbReference>
<dbReference type="Gene3D" id="3.30.70.330">
    <property type="match status" value="1"/>
</dbReference>
<reference evidence="4 5" key="2">
    <citation type="submission" date="2018-04" db="EMBL/GenBank/DDBJ databases">
        <title>OglaRS2 (Oryza glaberrima Reference Sequence Version 2).</title>
        <authorList>
            <person name="Zhang J."/>
            <person name="Kudrna D."/>
            <person name="Lee S."/>
            <person name="Talag J."/>
            <person name="Rajasekar S."/>
            <person name="Wing R.A."/>
        </authorList>
    </citation>
    <scope>NUCLEOTIDE SEQUENCE [LARGE SCALE GENOMIC DNA]</scope>
    <source>
        <strain evidence="4 5">cv. IRGC 96717</strain>
    </source>
</reference>
<keyword evidence="1" id="KW-0694">RNA-binding</keyword>
<dbReference type="GO" id="GO:0003723">
    <property type="term" value="F:RNA binding"/>
    <property type="evidence" value="ECO:0007669"/>
    <property type="project" value="UniProtKB-KW"/>
</dbReference>
<evidence type="ECO:0000313" key="4">
    <source>
        <dbReference type="EnsemblPlants" id="ORGLA03G0099800.1"/>
    </source>
</evidence>
<feature type="region of interest" description="Disordered" evidence="2">
    <location>
        <begin position="1"/>
        <end position="56"/>
    </location>
</feature>
<dbReference type="SUPFAM" id="SSF54928">
    <property type="entry name" value="RNA-binding domain, RBD"/>
    <property type="match status" value="1"/>
</dbReference>
<evidence type="ECO:0000259" key="3">
    <source>
        <dbReference type="Pfam" id="PF00076"/>
    </source>
</evidence>
<dbReference type="PANTHER" id="PTHR11176:SF46">
    <property type="entry name" value="RRM DOMAIN-CONTAINING PROTEIN"/>
    <property type="match status" value="1"/>
</dbReference>
<feature type="compositionally biased region" description="Basic and acidic residues" evidence="2">
    <location>
        <begin position="1"/>
        <end position="10"/>
    </location>
</feature>
<proteinExistence type="predicted"/>
<protein>
    <recommendedName>
        <fullName evidence="3">RRM domain-containing protein</fullName>
    </recommendedName>
</protein>
<accession>I1P9F2</accession>
<dbReference type="InterPro" id="IPR035979">
    <property type="entry name" value="RBD_domain_sf"/>
</dbReference>
<keyword evidence="5" id="KW-1185">Reference proteome</keyword>
<dbReference type="HOGENOM" id="CLU_1901637_0_0_1"/>
<reference evidence="4" key="1">
    <citation type="submission" date="2015-06" db="UniProtKB">
        <authorList>
            <consortium name="EnsemblPlants"/>
        </authorList>
    </citation>
    <scope>IDENTIFICATION</scope>
</reference>
<evidence type="ECO:0000256" key="2">
    <source>
        <dbReference type="SAM" id="MobiDB-lite"/>
    </source>
</evidence>
<evidence type="ECO:0000313" key="5">
    <source>
        <dbReference type="Proteomes" id="UP000007306"/>
    </source>
</evidence>
<dbReference type="InterPro" id="IPR012677">
    <property type="entry name" value="Nucleotide-bd_a/b_plait_sf"/>
</dbReference>
<dbReference type="PANTHER" id="PTHR11176">
    <property type="entry name" value="BOULE-RELATED"/>
    <property type="match status" value="1"/>
</dbReference>
<dbReference type="eggNOG" id="KOG0149">
    <property type="taxonomic scope" value="Eukaryota"/>
</dbReference>
<sequence length="134" mass="14247">GRRHDVHEAVRGGPAVGDPGRRGAAPLRAVRRRSSRPSSSPTSTPARSKGYGFVTFRDPDGAARALQDPTPVIDGRRANCNLAAFGAARRVHAVAAPFGMARLRPAMIASSSSYQGSAPSYFPQVLYAYPYCYG</sequence>
<feature type="compositionally biased region" description="Low complexity" evidence="2">
    <location>
        <begin position="36"/>
        <end position="48"/>
    </location>
</feature>
<dbReference type="EnsemblPlants" id="ORGLA03G0099800.1">
    <property type="protein sequence ID" value="ORGLA03G0099800.1"/>
    <property type="gene ID" value="ORGLA03G0099800"/>
</dbReference>
<feature type="domain" description="RRM" evidence="3">
    <location>
        <begin position="45"/>
        <end position="67"/>
    </location>
</feature>
<dbReference type="Proteomes" id="UP000007306">
    <property type="component" value="Chromosome 3"/>
</dbReference>
<dbReference type="Gramene" id="ORGLA03G0099800.1">
    <property type="protein sequence ID" value="ORGLA03G0099800.1"/>
    <property type="gene ID" value="ORGLA03G0099800"/>
</dbReference>